<accession>A0ABN2DZC2</accession>
<sequence>MTGEREFLRSELVAVAEAVVPGQRPVVTGDPGPVNPGVLFDGRGPATVCRVTVQTGNPKAPDPAAETEAAAAALRARGWNAAVVPPESGHYRVTAERDGYDVAVHAWTTDWRITFTGETPYTEDR</sequence>
<organism evidence="1 2">
    <name type="scientific">Kribbella karoonensis</name>
    <dbReference type="NCBI Taxonomy" id="324851"/>
    <lineage>
        <taxon>Bacteria</taxon>
        <taxon>Bacillati</taxon>
        <taxon>Actinomycetota</taxon>
        <taxon>Actinomycetes</taxon>
        <taxon>Propionibacteriales</taxon>
        <taxon>Kribbellaceae</taxon>
        <taxon>Kribbella</taxon>
    </lineage>
</organism>
<evidence type="ECO:0000313" key="2">
    <source>
        <dbReference type="Proteomes" id="UP001500190"/>
    </source>
</evidence>
<keyword evidence="2" id="KW-1185">Reference proteome</keyword>
<protein>
    <submittedName>
        <fullName evidence="1">Uncharacterized protein</fullName>
    </submittedName>
</protein>
<evidence type="ECO:0000313" key="1">
    <source>
        <dbReference type="EMBL" id="GAA1591437.1"/>
    </source>
</evidence>
<dbReference type="Proteomes" id="UP001500190">
    <property type="component" value="Unassembled WGS sequence"/>
</dbReference>
<comment type="caution">
    <text evidence="1">The sequence shown here is derived from an EMBL/GenBank/DDBJ whole genome shotgun (WGS) entry which is preliminary data.</text>
</comment>
<dbReference type="EMBL" id="BAAAND010000007">
    <property type="protein sequence ID" value="GAA1591437.1"/>
    <property type="molecule type" value="Genomic_DNA"/>
</dbReference>
<gene>
    <name evidence="1" type="ORF">GCM10009742_42680</name>
</gene>
<dbReference type="RefSeq" id="WP_344193934.1">
    <property type="nucleotide sequence ID" value="NZ_BAAAND010000007.1"/>
</dbReference>
<reference evidence="1 2" key="1">
    <citation type="journal article" date="2019" name="Int. J. Syst. Evol. Microbiol.">
        <title>The Global Catalogue of Microorganisms (GCM) 10K type strain sequencing project: providing services to taxonomists for standard genome sequencing and annotation.</title>
        <authorList>
            <consortium name="The Broad Institute Genomics Platform"/>
            <consortium name="The Broad Institute Genome Sequencing Center for Infectious Disease"/>
            <person name="Wu L."/>
            <person name="Ma J."/>
        </authorList>
    </citation>
    <scope>NUCLEOTIDE SEQUENCE [LARGE SCALE GENOMIC DNA]</scope>
    <source>
        <strain evidence="1 2">JCM 14304</strain>
    </source>
</reference>
<name>A0ABN2DZC2_9ACTN</name>
<proteinExistence type="predicted"/>